<name>A0A0H1R820_9HYPH</name>
<dbReference type="STRING" id="1225564.AA309_19965"/>
<gene>
    <name evidence="1" type="ORF">AA309_19965</name>
</gene>
<dbReference type="Proteomes" id="UP000035489">
    <property type="component" value="Unassembled WGS sequence"/>
</dbReference>
<dbReference type="EMBL" id="LCYG01000055">
    <property type="protein sequence ID" value="KLK91380.1"/>
    <property type="molecule type" value="Genomic_DNA"/>
</dbReference>
<dbReference type="PATRIC" id="fig|1225564.3.peg.5301"/>
<sequence length="166" mass="18531">MSAIISPCGLYRYRLERELSPCRGTLAFIMVNPSTADAEQDDATIRKVRGFAERHSYSRIVVGNLFAFRATDIKALRGLDYRCAVGPDNDEHLRAIMGEATAIVAAWGPMAKLPPLLRDRYHGIITMAQQLGKRLHCLGIAKDGHPRHPLMTPYSMPLTEWNALNV</sequence>
<dbReference type="InterPro" id="IPR012441">
    <property type="entry name" value="DUF1643"/>
</dbReference>
<dbReference type="OrthoDB" id="9807577at2"/>
<reference evidence="1 2" key="1">
    <citation type="submission" date="2015-05" db="EMBL/GenBank/DDBJ databases">
        <title>Draft genome sequence of Microvirga vignae strain BR3299, a novel nitrogen fixing bacteria isolated from Brazil semi-aired region.</title>
        <authorList>
            <person name="Zilli J.E."/>
            <person name="Passos S.R."/>
            <person name="Leite J."/>
            <person name="Baldani J.I."/>
            <person name="Xavier G.R."/>
            <person name="Rumjaneck N.G."/>
            <person name="Simoes-Araujo J.L."/>
        </authorList>
    </citation>
    <scope>NUCLEOTIDE SEQUENCE [LARGE SCALE GENOMIC DNA]</scope>
    <source>
        <strain evidence="1 2">BR3299</strain>
    </source>
</reference>
<organism evidence="1 2">
    <name type="scientific">Microvirga vignae</name>
    <dbReference type="NCBI Taxonomy" id="1225564"/>
    <lineage>
        <taxon>Bacteria</taxon>
        <taxon>Pseudomonadati</taxon>
        <taxon>Pseudomonadota</taxon>
        <taxon>Alphaproteobacteria</taxon>
        <taxon>Hyphomicrobiales</taxon>
        <taxon>Methylobacteriaceae</taxon>
        <taxon>Microvirga</taxon>
    </lineage>
</organism>
<proteinExistence type="predicted"/>
<keyword evidence="2" id="KW-1185">Reference proteome</keyword>
<dbReference type="Pfam" id="PF07799">
    <property type="entry name" value="DUF1643"/>
    <property type="match status" value="1"/>
</dbReference>
<dbReference type="RefSeq" id="WP_047190778.1">
    <property type="nucleotide sequence ID" value="NZ_LCYG01000055.1"/>
</dbReference>
<accession>A0A0H1R820</accession>
<evidence type="ECO:0008006" key="3">
    <source>
        <dbReference type="Google" id="ProtNLM"/>
    </source>
</evidence>
<comment type="caution">
    <text evidence="1">The sequence shown here is derived from an EMBL/GenBank/DDBJ whole genome shotgun (WGS) entry which is preliminary data.</text>
</comment>
<protein>
    <recommendedName>
        <fullName evidence="3">DUF1643 domain-containing protein</fullName>
    </recommendedName>
</protein>
<dbReference type="AlphaFoldDB" id="A0A0H1R820"/>
<evidence type="ECO:0000313" key="2">
    <source>
        <dbReference type="Proteomes" id="UP000035489"/>
    </source>
</evidence>
<evidence type="ECO:0000313" key="1">
    <source>
        <dbReference type="EMBL" id="KLK91380.1"/>
    </source>
</evidence>